<dbReference type="GO" id="GO:0099000">
    <property type="term" value="P:symbiont genome ejection through host cell envelope, contractile tail mechanism"/>
    <property type="evidence" value="ECO:0007669"/>
    <property type="project" value="UniProtKB-KW"/>
</dbReference>
<protein>
    <submittedName>
        <fullName evidence="11">Tail sheath protein</fullName>
    </submittedName>
</protein>
<keyword evidence="5" id="KW-1229">Viral tail sheath protein</keyword>
<dbReference type="EMBL" id="BK014701">
    <property type="protein sequence ID" value="DAD68384.1"/>
    <property type="molecule type" value="Genomic_DNA"/>
</dbReference>
<dbReference type="Gene3D" id="2.60.40.4290">
    <property type="match status" value="1"/>
</dbReference>
<keyword evidence="7" id="KW-1160">Virus entry into host cell</keyword>
<evidence type="ECO:0000259" key="10">
    <source>
        <dbReference type="Pfam" id="PF17482"/>
    </source>
</evidence>
<evidence type="ECO:0000256" key="5">
    <source>
        <dbReference type="ARBA" id="ARBA00023003"/>
    </source>
</evidence>
<organism evidence="11">
    <name type="scientific">Siphoviridae sp. ctTic26</name>
    <dbReference type="NCBI Taxonomy" id="2823583"/>
    <lineage>
        <taxon>Viruses</taxon>
        <taxon>Duplodnaviria</taxon>
        <taxon>Heunggongvirae</taxon>
        <taxon>Uroviricota</taxon>
        <taxon>Caudoviricetes</taxon>
    </lineage>
</organism>
<keyword evidence="3" id="KW-1227">Viral tail protein</keyword>
<sequence>MAYGGGTWLVQNKVLPGTYINFISKERAELVFSDRGYAALGVELDWGTDGEIFKVENGDFIENSMKYFGHSYDSDKLKGLRDFYKYAQTGYIYKLNTGGAKASNTFGTAKYTGERGNDIKISVQANVDNASHFDVITFVDGEKVDVQTVATAKDLKNNDFVIFKSDATLTATAGTPMTGGTNGTVTGSSHQSFLDKIDKYFINTLICNSNEKTIKDLYVQYTKRMRDRVGAKFVCVVYRATDPDYEGVINVKTKTLDSDFPENSAVYWVGGAEAYCAVNRSLTNTKYNGDFKLEVNETQTELELAVKAGYFILHKTGDEIRVLKDINSFVSFIKRKNRDFSFAQVIRVLDQIAIDVATIFNGTYLGSSNNTSYDRNDLKKDIGKHHETLEDLRAIRDFNEETDITVVEGETRESVLVTTNVRPVVAMEKLYMNVIVS</sequence>
<reference evidence="11" key="1">
    <citation type="journal article" date="2021" name="Proc. Natl. Acad. Sci. U.S.A.">
        <title>A Catalog of Tens of Thousands of Viruses from Human Metagenomes Reveals Hidden Associations with Chronic Diseases.</title>
        <authorList>
            <person name="Tisza M.J."/>
            <person name="Buck C.B."/>
        </authorList>
    </citation>
    <scope>NUCLEOTIDE SEQUENCE</scope>
    <source>
        <strain evidence="11">CtTic26</strain>
    </source>
</reference>
<evidence type="ECO:0000256" key="2">
    <source>
        <dbReference type="ARBA" id="ARBA00022595"/>
    </source>
</evidence>
<keyword evidence="6" id="KW-1171">Viral genome ejection through host cell envelope</keyword>
<accession>A0A8S5LEJ3</accession>
<evidence type="ECO:0000256" key="3">
    <source>
        <dbReference type="ARBA" id="ARBA00022732"/>
    </source>
</evidence>
<dbReference type="GO" id="GO:0098027">
    <property type="term" value="C:virus tail, sheath"/>
    <property type="evidence" value="ECO:0007669"/>
    <property type="project" value="UniProtKB-KW"/>
</dbReference>
<dbReference type="Pfam" id="PF17481">
    <property type="entry name" value="Phage_sheath_domII"/>
    <property type="match status" value="1"/>
</dbReference>
<dbReference type="InterPro" id="IPR020287">
    <property type="entry name" value="Tail_sheath_C"/>
</dbReference>
<name>A0A8S5LEJ3_9CAUD</name>
<evidence type="ECO:0000259" key="8">
    <source>
        <dbReference type="Pfam" id="PF04984"/>
    </source>
</evidence>
<evidence type="ECO:0000259" key="9">
    <source>
        <dbReference type="Pfam" id="PF17481"/>
    </source>
</evidence>
<evidence type="ECO:0000256" key="7">
    <source>
        <dbReference type="ARBA" id="ARBA00023296"/>
    </source>
</evidence>
<evidence type="ECO:0000256" key="6">
    <source>
        <dbReference type="ARBA" id="ARBA00023009"/>
    </source>
</evidence>
<dbReference type="Pfam" id="PF04984">
    <property type="entry name" value="Phage_sheath_1"/>
    <property type="match status" value="1"/>
</dbReference>
<dbReference type="Pfam" id="PF17482">
    <property type="entry name" value="Phage_sheath_1C"/>
    <property type="match status" value="1"/>
</dbReference>
<keyword evidence="4" id="KW-1242">Viral contractile tail ejection system</keyword>
<feature type="domain" description="Tail sheath protein C-terminal" evidence="10">
    <location>
        <begin position="336"/>
        <end position="436"/>
    </location>
</feature>
<dbReference type="Gene3D" id="3.40.50.11790">
    <property type="match status" value="1"/>
</dbReference>
<evidence type="ECO:0000313" key="11">
    <source>
        <dbReference type="EMBL" id="DAD68384.1"/>
    </source>
</evidence>
<keyword evidence="2" id="KW-1162">Viral penetration into host cytoplasm</keyword>
<dbReference type="Gene3D" id="3.30.360.90">
    <property type="match status" value="1"/>
</dbReference>
<evidence type="ECO:0000256" key="4">
    <source>
        <dbReference type="ARBA" id="ARBA00022766"/>
    </source>
</evidence>
<dbReference type="Gene3D" id="3.30.1370.220">
    <property type="match status" value="1"/>
</dbReference>
<dbReference type="Gene3D" id="3.30.1490.360">
    <property type="match status" value="1"/>
</dbReference>
<keyword evidence="5" id="KW-0946">Virion</keyword>
<dbReference type="InterPro" id="IPR035326">
    <property type="entry name" value="Beta_sandwich_Seath"/>
</dbReference>
<proteinExistence type="inferred from homology"/>
<feature type="domain" description="Tail sheath protein subtilisin-like" evidence="8">
    <location>
        <begin position="183"/>
        <end position="328"/>
    </location>
</feature>
<evidence type="ECO:0000256" key="1">
    <source>
        <dbReference type="ARBA" id="ARBA00008005"/>
    </source>
</evidence>
<dbReference type="InterPro" id="IPR035089">
    <property type="entry name" value="Phage_sheath_subtilisin"/>
</dbReference>
<feature type="domain" description="Phage tail sheath protein-like beta-sandwich" evidence="9">
    <location>
        <begin position="99"/>
        <end position="182"/>
    </location>
</feature>
<comment type="similarity">
    <text evidence="1">Belongs to the myoviridae tail sheath protein family.</text>
</comment>